<evidence type="ECO:0000256" key="8">
    <source>
        <dbReference type="ARBA" id="ARBA00022692"/>
    </source>
</evidence>
<keyword evidence="7" id="KW-0808">Transferase</keyword>
<dbReference type="InterPro" id="IPR051564">
    <property type="entry name" value="LRR_receptor-like_kinase"/>
</dbReference>
<keyword evidence="8" id="KW-0812">Transmembrane</keyword>
<keyword evidence="11" id="KW-0547">Nucleotide-binding</keyword>
<comment type="catalytic activity">
    <reaction evidence="19">
        <text>L-seryl-[protein] + ATP = O-phospho-L-seryl-[protein] + ADP + H(+)</text>
        <dbReference type="Rhea" id="RHEA:17989"/>
        <dbReference type="Rhea" id="RHEA-COMP:9863"/>
        <dbReference type="Rhea" id="RHEA-COMP:11604"/>
        <dbReference type="ChEBI" id="CHEBI:15378"/>
        <dbReference type="ChEBI" id="CHEBI:29999"/>
        <dbReference type="ChEBI" id="CHEBI:30616"/>
        <dbReference type="ChEBI" id="CHEBI:83421"/>
        <dbReference type="ChEBI" id="CHEBI:456216"/>
        <dbReference type="EC" id="2.7.11.1"/>
    </reaction>
</comment>
<sequence>MPPEYYQGSIVSTKGDVYSYGIILLEMLTGKKTTDFMFDETFKLQNFVSNALPDSIRNIIDPVNLHELDRGNAADIENCLSMLFDIGTKCAMEVSQFRPCINDTLTMLKKVRTIYMDPYSVTLSYMDLHKATNGFSSTNIVGAGGFGSVYKGICTEKYFSPLLRISGMEDTIGTAIAIKVFDLQRRDFGSAISLPDSLNFNQSSRLIGMRGTTGYIAPEYGLGCQMTTKGDTYSYGILLLEMLTGKKPTHLSFRGGINLHNFVSLALPNDVIDITDPLMTSVKEGDGKRVEECLTRMFQVGLACSNPSPKDRPDMRAVLHDLKSIRNNFQINAGSTETYAKKSSLTAVLTAQGNMKFLLTKKMAPDSSTTSMLASVTVSYMDLHKATNGLCITHLVGAGGYGSVYRGTFHQEHGRLLLRDSGIEDETGTTVAIKATTSVNEGNGKQVEECLTRMFKVGLACSNPSSKDRPDMRAVLRELESIRNNFWATN</sequence>
<evidence type="ECO:0000256" key="15">
    <source>
        <dbReference type="ARBA" id="ARBA00023136"/>
    </source>
</evidence>
<keyword evidence="16" id="KW-0675">Receptor</keyword>
<keyword evidence="12" id="KW-0418">Kinase</keyword>
<keyword evidence="3" id="KW-1003">Cell membrane</keyword>
<protein>
    <recommendedName>
        <fullName evidence="2">non-specific serine/threonine protein kinase</fullName>
        <ecNumber evidence="2">2.7.11.1</ecNumber>
    </recommendedName>
</protein>
<keyword evidence="17" id="KW-0325">Glycoprotein</keyword>
<evidence type="ECO:0000256" key="2">
    <source>
        <dbReference type="ARBA" id="ARBA00012513"/>
    </source>
</evidence>
<evidence type="ECO:0000313" key="21">
    <source>
        <dbReference type="EMBL" id="KAK1377936.1"/>
    </source>
</evidence>
<accession>A0AAD8I3G7</accession>
<evidence type="ECO:0000256" key="11">
    <source>
        <dbReference type="ARBA" id="ARBA00022741"/>
    </source>
</evidence>
<organism evidence="21 22">
    <name type="scientific">Heracleum sosnowskyi</name>
    <dbReference type="NCBI Taxonomy" id="360622"/>
    <lineage>
        <taxon>Eukaryota</taxon>
        <taxon>Viridiplantae</taxon>
        <taxon>Streptophyta</taxon>
        <taxon>Embryophyta</taxon>
        <taxon>Tracheophyta</taxon>
        <taxon>Spermatophyta</taxon>
        <taxon>Magnoliopsida</taxon>
        <taxon>eudicotyledons</taxon>
        <taxon>Gunneridae</taxon>
        <taxon>Pentapetalae</taxon>
        <taxon>asterids</taxon>
        <taxon>campanulids</taxon>
        <taxon>Apiales</taxon>
        <taxon>Apiaceae</taxon>
        <taxon>Apioideae</taxon>
        <taxon>apioid superclade</taxon>
        <taxon>Tordylieae</taxon>
        <taxon>Tordyliinae</taxon>
        <taxon>Heracleum</taxon>
    </lineage>
</organism>
<dbReference type="EC" id="2.7.11.1" evidence="2"/>
<evidence type="ECO:0000256" key="14">
    <source>
        <dbReference type="ARBA" id="ARBA00022989"/>
    </source>
</evidence>
<keyword evidence="10" id="KW-0677">Repeat</keyword>
<keyword evidence="4" id="KW-0723">Serine/threonine-protein kinase</keyword>
<dbReference type="FunFam" id="1.10.510.10:FF:000358">
    <property type="entry name" value="Putative leucine-rich repeat receptor-like serine/threonine-protein kinase"/>
    <property type="match status" value="1"/>
</dbReference>
<keyword evidence="15" id="KW-0472">Membrane</keyword>
<dbReference type="GO" id="GO:0005524">
    <property type="term" value="F:ATP binding"/>
    <property type="evidence" value="ECO:0007669"/>
    <property type="project" value="UniProtKB-KW"/>
</dbReference>
<keyword evidence="6" id="KW-0433">Leucine-rich repeat</keyword>
<evidence type="ECO:0000256" key="12">
    <source>
        <dbReference type="ARBA" id="ARBA00022777"/>
    </source>
</evidence>
<dbReference type="InterPro" id="IPR000719">
    <property type="entry name" value="Prot_kinase_dom"/>
</dbReference>
<name>A0AAD8I3G7_9APIA</name>
<evidence type="ECO:0000256" key="5">
    <source>
        <dbReference type="ARBA" id="ARBA00022553"/>
    </source>
</evidence>
<evidence type="ECO:0000256" key="18">
    <source>
        <dbReference type="ARBA" id="ARBA00047899"/>
    </source>
</evidence>
<evidence type="ECO:0000256" key="3">
    <source>
        <dbReference type="ARBA" id="ARBA00022475"/>
    </source>
</evidence>
<dbReference type="Pfam" id="PF00069">
    <property type="entry name" value="Pkinase"/>
    <property type="match status" value="1"/>
</dbReference>
<dbReference type="SUPFAM" id="SSF56112">
    <property type="entry name" value="Protein kinase-like (PK-like)"/>
    <property type="match status" value="3"/>
</dbReference>
<evidence type="ECO:0000256" key="13">
    <source>
        <dbReference type="ARBA" id="ARBA00022840"/>
    </source>
</evidence>
<dbReference type="EMBL" id="JAUIZM010000006">
    <property type="protein sequence ID" value="KAK1377936.1"/>
    <property type="molecule type" value="Genomic_DNA"/>
</dbReference>
<keyword evidence="13" id="KW-0067">ATP-binding</keyword>
<evidence type="ECO:0000256" key="6">
    <source>
        <dbReference type="ARBA" id="ARBA00022614"/>
    </source>
</evidence>
<dbReference type="Gene3D" id="3.30.200.20">
    <property type="entry name" value="Phosphorylase Kinase, domain 1"/>
    <property type="match status" value="2"/>
</dbReference>
<gene>
    <name evidence="21" type="ORF">POM88_024680</name>
</gene>
<evidence type="ECO:0000256" key="7">
    <source>
        <dbReference type="ARBA" id="ARBA00022679"/>
    </source>
</evidence>
<comment type="caution">
    <text evidence="21">The sequence shown here is derived from an EMBL/GenBank/DDBJ whole genome shotgun (WGS) entry which is preliminary data.</text>
</comment>
<dbReference type="AlphaFoldDB" id="A0AAD8I3G7"/>
<reference evidence="21" key="2">
    <citation type="submission" date="2023-05" db="EMBL/GenBank/DDBJ databases">
        <authorList>
            <person name="Schelkunov M.I."/>
        </authorList>
    </citation>
    <scope>NUCLEOTIDE SEQUENCE</scope>
    <source>
        <strain evidence="21">Hsosn_3</strain>
        <tissue evidence="21">Leaf</tissue>
    </source>
</reference>
<evidence type="ECO:0000256" key="4">
    <source>
        <dbReference type="ARBA" id="ARBA00022527"/>
    </source>
</evidence>
<dbReference type="GO" id="GO:0005886">
    <property type="term" value="C:plasma membrane"/>
    <property type="evidence" value="ECO:0007669"/>
    <property type="project" value="UniProtKB-SubCell"/>
</dbReference>
<evidence type="ECO:0000256" key="9">
    <source>
        <dbReference type="ARBA" id="ARBA00022729"/>
    </source>
</evidence>
<dbReference type="Proteomes" id="UP001237642">
    <property type="component" value="Unassembled WGS sequence"/>
</dbReference>
<evidence type="ECO:0000256" key="17">
    <source>
        <dbReference type="ARBA" id="ARBA00023180"/>
    </source>
</evidence>
<dbReference type="InterPro" id="IPR011009">
    <property type="entry name" value="Kinase-like_dom_sf"/>
</dbReference>
<dbReference type="PANTHER" id="PTHR48055">
    <property type="entry name" value="LEUCINE-RICH REPEAT RECEPTOR PROTEIN KINASE EMS1"/>
    <property type="match status" value="1"/>
</dbReference>
<dbReference type="Gene3D" id="1.10.510.10">
    <property type="entry name" value="Transferase(Phosphotransferase) domain 1"/>
    <property type="match status" value="2"/>
</dbReference>
<keyword evidence="9" id="KW-0732">Signal</keyword>
<feature type="domain" description="Protein kinase" evidence="20">
    <location>
        <begin position="1"/>
        <end position="323"/>
    </location>
</feature>
<evidence type="ECO:0000256" key="10">
    <source>
        <dbReference type="ARBA" id="ARBA00022737"/>
    </source>
</evidence>
<evidence type="ECO:0000256" key="16">
    <source>
        <dbReference type="ARBA" id="ARBA00023170"/>
    </source>
</evidence>
<dbReference type="PANTHER" id="PTHR48055:SF55">
    <property type="entry name" value="PROTEIN KINASE DOMAIN-CONTAINING PROTEIN"/>
    <property type="match status" value="1"/>
</dbReference>
<comment type="subcellular location">
    <subcellularLocation>
        <location evidence="1">Cell membrane</location>
        <topology evidence="1">Single-pass membrane protein</topology>
    </subcellularLocation>
</comment>
<evidence type="ECO:0000256" key="19">
    <source>
        <dbReference type="ARBA" id="ARBA00048679"/>
    </source>
</evidence>
<dbReference type="GO" id="GO:0004674">
    <property type="term" value="F:protein serine/threonine kinase activity"/>
    <property type="evidence" value="ECO:0007669"/>
    <property type="project" value="UniProtKB-KW"/>
</dbReference>
<keyword evidence="5" id="KW-0597">Phosphoprotein</keyword>
<reference evidence="21" key="1">
    <citation type="submission" date="2023-02" db="EMBL/GenBank/DDBJ databases">
        <title>Genome of toxic invasive species Heracleum sosnowskyi carries increased number of genes despite the absence of recent whole-genome duplications.</title>
        <authorList>
            <person name="Schelkunov M."/>
            <person name="Shtratnikova V."/>
            <person name="Makarenko M."/>
            <person name="Klepikova A."/>
            <person name="Omelchenko D."/>
            <person name="Novikova G."/>
            <person name="Obukhova E."/>
            <person name="Bogdanov V."/>
            <person name="Penin A."/>
            <person name="Logacheva M."/>
        </authorList>
    </citation>
    <scope>NUCLEOTIDE SEQUENCE</scope>
    <source>
        <strain evidence="21">Hsosn_3</strain>
        <tissue evidence="21">Leaf</tissue>
    </source>
</reference>
<keyword evidence="14" id="KW-1133">Transmembrane helix</keyword>
<dbReference type="PROSITE" id="PS50011">
    <property type="entry name" value="PROTEIN_KINASE_DOM"/>
    <property type="match status" value="1"/>
</dbReference>
<evidence type="ECO:0000256" key="1">
    <source>
        <dbReference type="ARBA" id="ARBA00004162"/>
    </source>
</evidence>
<proteinExistence type="predicted"/>
<keyword evidence="22" id="KW-1185">Reference proteome</keyword>
<comment type="catalytic activity">
    <reaction evidence="18">
        <text>L-threonyl-[protein] + ATP = O-phospho-L-threonyl-[protein] + ADP + H(+)</text>
        <dbReference type="Rhea" id="RHEA:46608"/>
        <dbReference type="Rhea" id="RHEA-COMP:11060"/>
        <dbReference type="Rhea" id="RHEA-COMP:11605"/>
        <dbReference type="ChEBI" id="CHEBI:15378"/>
        <dbReference type="ChEBI" id="CHEBI:30013"/>
        <dbReference type="ChEBI" id="CHEBI:30616"/>
        <dbReference type="ChEBI" id="CHEBI:61977"/>
        <dbReference type="ChEBI" id="CHEBI:456216"/>
        <dbReference type="EC" id="2.7.11.1"/>
    </reaction>
</comment>
<evidence type="ECO:0000259" key="20">
    <source>
        <dbReference type="PROSITE" id="PS50011"/>
    </source>
</evidence>
<evidence type="ECO:0000313" key="22">
    <source>
        <dbReference type="Proteomes" id="UP001237642"/>
    </source>
</evidence>